<keyword evidence="2" id="KW-0472">Membrane</keyword>
<feature type="region of interest" description="Disordered" evidence="1">
    <location>
        <begin position="688"/>
        <end position="714"/>
    </location>
</feature>
<feature type="region of interest" description="Disordered" evidence="1">
    <location>
        <begin position="978"/>
        <end position="1018"/>
    </location>
</feature>
<feature type="compositionally biased region" description="Polar residues" evidence="1">
    <location>
        <begin position="688"/>
        <end position="706"/>
    </location>
</feature>
<feature type="transmembrane region" description="Helical" evidence="2">
    <location>
        <begin position="724"/>
        <end position="742"/>
    </location>
</feature>
<sequence length="1018" mass="111373">MVAFPSVDTLISGSKTGVGITANWDVVVSYSLESLNSVLQKIWTSSVASTTVEVVTVSTNEDDEEYHTKWWLRLGAPTLQFTRDGKASLCMPLDGKRQVVEKSESGKEKPIRDIPANTYALYAVIPLGVVSAKSGAGQTAYEFKGSSGSVIRFDEDPNAELHVVLNFQTTKAEGAVYTVGLAPGVQQTSNPPVVTDTFSVGLRDKLAAWISDPSNISAIQYALAVVNKKPVPQATYLTPESLSFTVYSSDKNPSVACLSIYMQTQGSGFEPGNMNRSFNLPNAGNTNSYPIPSGYTASIIVRHDVFAQKFLRDSMLALQGGGKSIFKSVTVKPTTEGFALTASINSGAVADLGNASWFGGGFHVDKVDWDFGSKDLSFSIKDAKASWSYYFKPEMHWSESSMGDRHSNHSYGRTSYEMKLDKSGLSVFEDVSDVGLVARIRVDRDYWQTSIQAWDPGFLDRLNGASGSVPDSIEKGLKKIDLPAFSHSLALEYFATTNVFAPGKHMLSIGGASDVYTPYDVIILGNVLETAALSPPKLNFHAEGLLGAMSANKNITDFINDLSLGRPIMRQLTACALSDTPVEGVLAKAGYNVSDDDITTAPKAADAGPQFDPRFVAGLYSFSSPADLTSTRMTVDGASGRIYIGSTKVNTSIDSEGNVSWTWGNYLYSITFSTPYNSKGTADPKTFQGTRKNLGSETTESVSGTEITPKPSDDFWTNTPPGLAISWVATVFSTGLAIYLWLSQKRADRRNAGRDKLVQAAALAVHLAEDQARRHPLPENALDNILNDFQDGIEGEARDKAIDRHVINEDDPVEYDPAAASEAAKDKLRSLLKEAVTPYLMQKLSPILAFIGPEAVTAAIKHRVETILEESKVLDRFKPDSPYIIDIVDSVRKREEASESRSKEQSAVAEENLANAEVKTIQNDALVEKKLLAKEEQRLRDMKKDITEAEMMEYKEYKDVADRVKALKDREFEALDRYQKASEKRKEATEDREKRQAEKDAADHKAKETAKDAFKKIK</sequence>
<evidence type="ECO:0000313" key="4">
    <source>
        <dbReference type="Proteomes" id="UP000730481"/>
    </source>
</evidence>
<comment type="caution">
    <text evidence="3">The sequence shown here is derived from an EMBL/GenBank/DDBJ whole genome shotgun (WGS) entry which is preliminary data.</text>
</comment>
<dbReference type="Proteomes" id="UP000730481">
    <property type="component" value="Unassembled WGS sequence"/>
</dbReference>
<dbReference type="EMBL" id="PVQB02000804">
    <property type="protein sequence ID" value="KAF4333635.1"/>
    <property type="molecule type" value="Genomic_DNA"/>
</dbReference>
<reference evidence="3" key="2">
    <citation type="submission" date="2020-02" db="EMBL/GenBank/DDBJ databases">
        <title>Identification and distribution of gene clusters putatively required for synthesis of sphingolipid metabolism inhibitors in phylogenetically diverse species of the filamentous fungus Fusarium.</title>
        <authorList>
            <person name="Kim H.-S."/>
            <person name="Busman M."/>
            <person name="Brown D.W."/>
            <person name="Divon H."/>
            <person name="Uhlig S."/>
            <person name="Proctor R.H."/>
        </authorList>
    </citation>
    <scope>NUCLEOTIDE SEQUENCE</scope>
    <source>
        <strain evidence="3">NRRL 25174</strain>
    </source>
</reference>
<keyword evidence="2" id="KW-0812">Transmembrane</keyword>
<proteinExistence type="predicted"/>
<protein>
    <submittedName>
        <fullName evidence="3">Uncharacterized protein</fullName>
    </submittedName>
</protein>
<keyword evidence="4" id="KW-1185">Reference proteome</keyword>
<name>A0A9P5A7D6_9HYPO</name>
<evidence type="ECO:0000256" key="2">
    <source>
        <dbReference type="SAM" id="Phobius"/>
    </source>
</evidence>
<gene>
    <name evidence="3" type="ORF">FBEOM_12554</name>
</gene>
<reference evidence="3" key="1">
    <citation type="journal article" date="2017" name="Mycologia">
        <title>Fusarium algeriense, sp. nov., a novel toxigenic crown rot pathogen of durum wheat from Algeria is nested in the Fusarium burgessii species complex.</title>
        <authorList>
            <person name="Laraba I."/>
            <person name="Keddad A."/>
            <person name="Boureghda H."/>
            <person name="Abdallah N."/>
            <person name="Vaughan M.M."/>
            <person name="Proctor R.H."/>
            <person name="Busman M."/>
            <person name="O'Donnell K."/>
        </authorList>
    </citation>
    <scope>NUCLEOTIDE SEQUENCE</scope>
    <source>
        <strain evidence="3">NRRL 25174</strain>
    </source>
</reference>
<evidence type="ECO:0000313" key="3">
    <source>
        <dbReference type="EMBL" id="KAF4333635.1"/>
    </source>
</evidence>
<organism evidence="3 4">
    <name type="scientific">Fusarium beomiforme</name>
    <dbReference type="NCBI Taxonomy" id="44412"/>
    <lineage>
        <taxon>Eukaryota</taxon>
        <taxon>Fungi</taxon>
        <taxon>Dikarya</taxon>
        <taxon>Ascomycota</taxon>
        <taxon>Pezizomycotina</taxon>
        <taxon>Sordariomycetes</taxon>
        <taxon>Hypocreomycetidae</taxon>
        <taxon>Hypocreales</taxon>
        <taxon>Nectriaceae</taxon>
        <taxon>Fusarium</taxon>
        <taxon>Fusarium burgessii species complex</taxon>
    </lineage>
</organism>
<dbReference type="AlphaFoldDB" id="A0A9P5A7D6"/>
<dbReference type="OrthoDB" id="5083627at2759"/>
<evidence type="ECO:0000256" key="1">
    <source>
        <dbReference type="SAM" id="MobiDB-lite"/>
    </source>
</evidence>
<accession>A0A9P5A7D6</accession>
<keyword evidence="2" id="KW-1133">Transmembrane helix</keyword>